<dbReference type="Pfam" id="PF13191">
    <property type="entry name" value="AAA_16"/>
    <property type="match status" value="1"/>
</dbReference>
<dbReference type="CDD" id="cd00383">
    <property type="entry name" value="trans_reg_C"/>
    <property type="match status" value="1"/>
</dbReference>
<dbReference type="GO" id="GO:0006355">
    <property type="term" value="P:regulation of DNA-templated transcription"/>
    <property type="evidence" value="ECO:0007669"/>
    <property type="project" value="InterPro"/>
</dbReference>
<organism evidence="6 7">
    <name type="scientific">Paraburkholderia madseniana</name>
    <dbReference type="NCBI Taxonomy" id="2599607"/>
    <lineage>
        <taxon>Bacteria</taxon>
        <taxon>Pseudomonadati</taxon>
        <taxon>Pseudomonadota</taxon>
        <taxon>Betaproteobacteria</taxon>
        <taxon>Burkholderiales</taxon>
        <taxon>Burkholderiaceae</taxon>
        <taxon>Paraburkholderia</taxon>
    </lineage>
</organism>
<dbReference type="GO" id="GO:0005737">
    <property type="term" value="C:cytoplasm"/>
    <property type="evidence" value="ECO:0007669"/>
    <property type="project" value="TreeGrafter"/>
</dbReference>
<sequence length="1059" mass="117849">MCAFRPGRRARLFFRGLAKGMRSKVGMKAHSSRLSSISFEGFRLDTTNECLWRLASSGTTPERIDLTRKTFGVLRFLIENRGALITHDALLEAVWPDVHVQPEVVKSHIQTIRTRLGDSAQRPRYIETLRGRGYRFVAPVEIPATELAPAVSEESFGRFAGRTSELRQLCAAMDQARCGNAQIVVVAGEPGIGKTALLRRFVAAQRSGPEDAWVAEGHCVEGYGGAEPFYPVLQALGQLCQGTGGSEVVTALVTLAPTWAWQLPGQVASQVRESLHRQLPHASRERMLREIRALLSALTQTQPLLLIFEDLHWADYSTIDFLAALARQPGALRLMVVVTYRPDEAALAEHPIEQLHHELSLRGLCRELALGPLPRDAVVAWLTDRDHIDPAEEELSYLIAQRCGGNPLFMRATLADLVERNMLRKTATGWRPLAPLATIGAAAPHTITRALEGRIRRLGADERNVLEAASVAGLCFSSATVAEAAGLSTEQFDDICEALARTQRFIQRCGVKRLPDGGAAAMFCFDHALIRHAFYGRQGLTRRSRLHRQIAERLEAIYARDQRAEVAYELGHHFADARDWLKAIDYLRMALQTAKVRFAYREAQSILDFAASLTTRLPADLRPLKSFEFAEARASLYAAAHDPRAEAAWIELEEQARTIGRLDAQLRAMLGLAYVFSWSDRQRCIEVLNVALALSASHPDLRVSALVRVSAYVRRIWTDGWSHADLIECETAMRALRETGDPLLIARANMEHSMLCIISTRYREALGTVRANYQILFEHAVEHPGFDLARATWMVRLGTAWAYLFLGELGRSMESFDQGMASFHENGDYFAARTLEVYRGWLLVHTMDYESVIEMYERFVPASNSSDRVVEADSGALLPVQHRACIVLAGLAYIGLEDGVRASALFAEAQRQLDATPIMFDWYWRLAIEWGAAEAAMMAGDHRTARSRGEAFLKLALATEDRTWQALAWEVVAREALASGDPVIAREHINAAFAATEGVETPLADWRLHRTAAAIHEACGDAEQADVQQRHFMSTLERLSNSLPRGAQIGRRLLALSTS</sequence>
<evidence type="ECO:0000256" key="4">
    <source>
        <dbReference type="PROSITE-ProRule" id="PRU01091"/>
    </source>
</evidence>
<gene>
    <name evidence="6" type="ORF">FSO04_11380</name>
</gene>
<dbReference type="EMBL" id="VOSW01000017">
    <property type="protein sequence ID" value="KAE8759896.1"/>
    <property type="molecule type" value="Genomic_DNA"/>
</dbReference>
<dbReference type="PANTHER" id="PTHR16305:SF28">
    <property type="entry name" value="GUANYLATE CYCLASE DOMAIN-CONTAINING PROTEIN"/>
    <property type="match status" value="1"/>
</dbReference>
<reference evidence="6 7" key="1">
    <citation type="journal article" date="2020" name="Int. J. Syst. Evol. Microbiol.">
        <title>Paraburkholderia madseniana sp. nov., a phenolic acid-degrading bacterium isolated from acidic forest soil.</title>
        <authorList>
            <person name="Wilhelm R.C."/>
            <person name="Murphy S.J.L."/>
            <person name="Feriancek N.M."/>
            <person name="Karasz D.C."/>
            <person name="DeRito C.M."/>
            <person name="Newman J.D."/>
            <person name="Buckley D.H."/>
        </authorList>
    </citation>
    <scope>NUCLEOTIDE SEQUENCE [LARGE SCALE GENOMIC DNA]</scope>
    <source>
        <strain evidence="6 7">RP11</strain>
    </source>
</reference>
<evidence type="ECO:0000313" key="7">
    <source>
        <dbReference type="Proteomes" id="UP000463700"/>
    </source>
</evidence>
<dbReference type="OrthoDB" id="51325at2"/>
<dbReference type="GO" id="GO:0000160">
    <property type="term" value="P:phosphorelay signal transduction system"/>
    <property type="evidence" value="ECO:0007669"/>
    <property type="project" value="InterPro"/>
</dbReference>
<dbReference type="InterPro" id="IPR016032">
    <property type="entry name" value="Sig_transdc_resp-reg_C-effctor"/>
</dbReference>
<keyword evidence="1" id="KW-0547">Nucleotide-binding</keyword>
<dbReference type="PROSITE" id="PS51755">
    <property type="entry name" value="OMPR_PHOB"/>
    <property type="match status" value="1"/>
</dbReference>
<dbReference type="Proteomes" id="UP000463700">
    <property type="component" value="Unassembled WGS sequence"/>
</dbReference>
<dbReference type="SMART" id="SM00862">
    <property type="entry name" value="Trans_reg_C"/>
    <property type="match status" value="1"/>
</dbReference>
<dbReference type="GO" id="GO:0003677">
    <property type="term" value="F:DNA binding"/>
    <property type="evidence" value="ECO:0007669"/>
    <property type="project" value="UniProtKB-UniRule"/>
</dbReference>
<comment type="caution">
    <text evidence="6">The sequence shown here is derived from an EMBL/GenBank/DDBJ whole genome shotgun (WGS) entry which is preliminary data.</text>
</comment>
<dbReference type="GO" id="GO:0004016">
    <property type="term" value="F:adenylate cyclase activity"/>
    <property type="evidence" value="ECO:0007669"/>
    <property type="project" value="TreeGrafter"/>
</dbReference>
<protein>
    <submittedName>
        <fullName evidence="6">AAA family ATPase</fullName>
    </submittedName>
</protein>
<name>A0A6N6WH92_9BURK</name>
<dbReference type="PANTHER" id="PTHR16305">
    <property type="entry name" value="TESTICULAR SOLUBLE ADENYLYL CYCLASE"/>
    <property type="match status" value="1"/>
</dbReference>
<dbReference type="Gene3D" id="3.40.50.300">
    <property type="entry name" value="P-loop containing nucleotide triphosphate hydrolases"/>
    <property type="match status" value="1"/>
</dbReference>
<dbReference type="SUPFAM" id="SSF52540">
    <property type="entry name" value="P-loop containing nucleoside triphosphate hydrolases"/>
    <property type="match status" value="1"/>
</dbReference>
<keyword evidence="2" id="KW-0067">ATP-binding</keyword>
<proteinExistence type="predicted"/>
<dbReference type="GO" id="GO:0005524">
    <property type="term" value="F:ATP binding"/>
    <property type="evidence" value="ECO:0007669"/>
    <property type="project" value="UniProtKB-KW"/>
</dbReference>
<dbReference type="Pfam" id="PF00486">
    <property type="entry name" value="Trans_reg_C"/>
    <property type="match status" value="1"/>
</dbReference>
<keyword evidence="3 4" id="KW-0238">DNA-binding</keyword>
<dbReference type="Gene3D" id="1.10.10.10">
    <property type="entry name" value="Winged helix-like DNA-binding domain superfamily/Winged helix DNA-binding domain"/>
    <property type="match status" value="1"/>
</dbReference>
<evidence type="ECO:0000256" key="1">
    <source>
        <dbReference type="ARBA" id="ARBA00022741"/>
    </source>
</evidence>
<dbReference type="InterPro" id="IPR001867">
    <property type="entry name" value="OmpR/PhoB-type_DNA-bd"/>
</dbReference>
<evidence type="ECO:0000256" key="3">
    <source>
        <dbReference type="ARBA" id="ARBA00023125"/>
    </source>
</evidence>
<evidence type="ECO:0000313" key="6">
    <source>
        <dbReference type="EMBL" id="KAE8759896.1"/>
    </source>
</evidence>
<feature type="domain" description="OmpR/PhoB-type" evidence="5">
    <location>
        <begin position="34"/>
        <end position="138"/>
    </location>
</feature>
<dbReference type="SUPFAM" id="SSF46894">
    <property type="entry name" value="C-terminal effector domain of the bipartite response regulators"/>
    <property type="match status" value="1"/>
</dbReference>
<evidence type="ECO:0000256" key="2">
    <source>
        <dbReference type="ARBA" id="ARBA00022840"/>
    </source>
</evidence>
<evidence type="ECO:0000259" key="5">
    <source>
        <dbReference type="PROSITE" id="PS51755"/>
    </source>
</evidence>
<accession>A0A6N6WH92</accession>
<dbReference type="AlphaFoldDB" id="A0A6N6WH92"/>
<dbReference type="InterPro" id="IPR036388">
    <property type="entry name" value="WH-like_DNA-bd_sf"/>
</dbReference>
<feature type="DNA-binding region" description="OmpR/PhoB-type" evidence="4">
    <location>
        <begin position="34"/>
        <end position="138"/>
    </location>
</feature>
<dbReference type="InterPro" id="IPR027417">
    <property type="entry name" value="P-loop_NTPase"/>
</dbReference>
<dbReference type="InterPro" id="IPR041664">
    <property type="entry name" value="AAA_16"/>
</dbReference>